<evidence type="ECO:0000313" key="3">
    <source>
        <dbReference type="Proteomes" id="UP000634136"/>
    </source>
</evidence>
<reference evidence="2" key="1">
    <citation type="submission" date="2020-09" db="EMBL/GenBank/DDBJ databases">
        <title>Genome-Enabled Discovery of Anthraquinone Biosynthesis in Senna tora.</title>
        <authorList>
            <person name="Kang S.-H."/>
            <person name="Pandey R.P."/>
            <person name="Lee C.-M."/>
            <person name="Sim J.-S."/>
            <person name="Jeong J.-T."/>
            <person name="Choi B.-S."/>
            <person name="Jung M."/>
            <person name="Ginzburg D."/>
            <person name="Zhao K."/>
            <person name="Won S.Y."/>
            <person name="Oh T.-J."/>
            <person name="Yu Y."/>
            <person name="Kim N.-H."/>
            <person name="Lee O.R."/>
            <person name="Lee T.-H."/>
            <person name="Bashyal P."/>
            <person name="Kim T.-S."/>
            <person name="Lee W.-H."/>
            <person name="Kawkins C."/>
            <person name="Kim C.-K."/>
            <person name="Kim J.S."/>
            <person name="Ahn B.O."/>
            <person name="Rhee S.Y."/>
            <person name="Sohng J.K."/>
        </authorList>
    </citation>
    <scope>NUCLEOTIDE SEQUENCE</scope>
    <source>
        <tissue evidence="2">Leaf</tissue>
    </source>
</reference>
<evidence type="ECO:0000313" key="2">
    <source>
        <dbReference type="EMBL" id="KAF7829944.1"/>
    </source>
</evidence>
<protein>
    <submittedName>
        <fullName evidence="2">Uncharacterized protein</fullName>
    </submittedName>
</protein>
<organism evidence="2 3">
    <name type="scientific">Senna tora</name>
    <dbReference type="NCBI Taxonomy" id="362788"/>
    <lineage>
        <taxon>Eukaryota</taxon>
        <taxon>Viridiplantae</taxon>
        <taxon>Streptophyta</taxon>
        <taxon>Embryophyta</taxon>
        <taxon>Tracheophyta</taxon>
        <taxon>Spermatophyta</taxon>
        <taxon>Magnoliopsida</taxon>
        <taxon>eudicotyledons</taxon>
        <taxon>Gunneridae</taxon>
        <taxon>Pentapetalae</taxon>
        <taxon>rosids</taxon>
        <taxon>fabids</taxon>
        <taxon>Fabales</taxon>
        <taxon>Fabaceae</taxon>
        <taxon>Caesalpinioideae</taxon>
        <taxon>Cassia clade</taxon>
        <taxon>Senna</taxon>
    </lineage>
</organism>
<sequence>MESEIREEVENDGKAQLKGKRPKSTLLLTLIAHACFSLIAQHPFAGF</sequence>
<keyword evidence="1" id="KW-1133">Transmembrane helix</keyword>
<gene>
    <name evidence="2" type="ORF">G2W53_012277</name>
</gene>
<accession>A0A834TXU0</accession>
<keyword evidence="1" id="KW-0472">Membrane</keyword>
<evidence type="ECO:0000256" key="1">
    <source>
        <dbReference type="SAM" id="Phobius"/>
    </source>
</evidence>
<dbReference type="EMBL" id="JAAIUW010000005">
    <property type="protein sequence ID" value="KAF7829944.1"/>
    <property type="molecule type" value="Genomic_DNA"/>
</dbReference>
<comment type="caution">
    <text evidence="2">The sequence shown here is derived from an EMBL/GenBank/DDBJ whole genome shotgun (WGS) entry which is preliminary data.</text>
</comment>
<keyword evidence="3" id="KW-1185">Reference proteome</keyword>
<keyword evidence="1" id="KW-0812">Transmembrane</keyword>
<name>A0A834TXU0_9FABA</name>
<proteinExistence type="predicted"/>
<feature type="transmembrane region" description="Helical" evidence="1">
    <location>
        <begin position="26"/>
        <end position="44"/>
    </location>
</feature>
<dbReference type="Proteomes" id="UP000634136">
    <property type="component" value="Unassembled WGS sequence"/>
</dbReference>
<dbReference type="AlphaFoldDB" id="A0A834TXU0"/>